<evidence type="ECO:0000259" key="11">
    <source>
        <dbReference type="Pfam" id="PF02870"/>
    </source>
</evidence>
<organism evidence="12 13">
    <name type="scientific">Cohnella zeiphila</name>
    <dbReference type="NCBI Taxonomy" id="2761120"/>
    <lineage>
        <taxon>Bacteria</taxon>
        <taxon>Bacillati</taxon>
        <taxon>Bacillota</taxon>
        <taxon>Bacilli</taxon>
        <taxon>Bacillales</taxon>
        <taxon>Paenibacillaceae</taxon>
        <taxon>Cohnella</taxon>
    </lineage>
</organism>
<dbReference type="EC" id="2.1.1.63" evidence="9"/>
<dbReference type="GO" id="GO:0032259">
    <property type="term" value="P:methylation"/>
    <property type="evidence" value="ECO:0007669"/>
    <property type="project" value="UniProtKB-KW"/>
</dbReference>
<evidence type="ECO:0000256" key="6">
    <source>
        <dbReference type="ARBA" id="ARBA00022763"/>
    </source>
</evidence>
<comment type="function">
    <text evidence="9">Involved in the cellular defense against the biological effects of O6-methylguanine (O6-MeG) and O4-methylthymine (O4-MeT) in DNA. Repairs the methylated nucleobase in DNA by stoichiometrically transferring the methyl group to a cysteine residue in the enzyme. This is a suicide reaction: the enzyme is irreversibly inactivated.</text>
</comment>
<comment type="catalytic activity">
    <reaction evidence="1 9">
        <text>a 4-O-methyl-thymidine in DNA + L-cysteinyl-[protein] = a thymidine in DNA + S-methyl-L-cysteinyl-[protein]</text>
        <dbReference type="Rhea" id="RHEA:53428"/>
        <dbReference type="Rhea" id="RHEA-COMP:10131"/>
        <dbReference type="Rhea" id="RHEA-COMP:10132"/>
        <dbReference type="Rhea" id="RHEA-COMP:13555"/>
        <dbReference type="Rhea" id="RHEA-COMP:13556"/>
        <dbReference type="ChEBI" id="CHEBI:29950"/>
        <dbReference type="ChEBI" id="CHEBI:82612"/>
        <dbReference type="ChEBI" id="CHEBI:137386"/>
        <dbReference type="ChEBI" id="CHEBI:137387"/>
        <dbReference type="EC" id="2.1.1.63"/>
    </reaction>
</comment>
<sequence length="174" mass="18999">MPAQEATIYWDKLVYDAWELHLAATDKGLVFIGSQGAPLAEAEAWANRRMPGSVLVRDAERLAPYARELTEYFRGERDSFELPSDLRGTPFQQAVWSALREIPYGRTTSYSDIAGAIGKPAAVRAVGSAIGANPVLVHVPCHRVVGKNGALTGFRGGLAMKERLLELEREETSG</sequence>
<dbReference type="EMBL" id="JACJVO010000052">
    <property type="protein sequence ID" value="MBB6735666.1"/>
    <property type="molecule type" value="Genomic_DNA"/>
</dbReference>
<comment type="subcellular location">
    <subcellularLocation>
        <location evidence="9">Cytoplasm</location>
    </subcellularLocation>
</comment>
<dbReference type="Gene3D" id="1.10.10.10">
    <property type="entry name" value="Winged helix-like DNA-binding domain superfamily/Winged helix DNA-binding domain"/>
    <property type="match status" value="1"/>
</dbReference>
<dbReference type="SUPFAM" id="SSF46767">
    <property type="entry name" value="Methylated DNA-protein cysteine methyltransferase, C-terminal domain"/>
    <property type="match status" value="1"/>
</dbReference>
<dbReference type="Pfam" id="PF02870">
    <property type="entry name" value="Methyltransf_1N"/>
    <property type="match status" value="1"/>
</dbReference>
<dbReference type="GO" id="GO:0005737">
    <property type="term" value="C:cytoplasm"/>
    <property type="evidence" value="ECO:0007669"/>
    <property type="project" value="UniProtKB-SubCell"/>
</dbReference>
<dbReference type="AlphaFoldDB" id="A0A7X0VZ56"/>
<evidence type="ECO:0000256" key="8">
    <source>
        <dbReference type="ARBA" id="ARBA00049348"/>
    </source>
</evidence>
<evidence type="ECO:0000313" key="13">
    <source>
        <dbReference type="Proteomes" id="UP000564644"/>
    </source>
</evidence>
<dbReference type="Pfam" id="PF01035">
    <property type="entry name" value="DNA_binding_1"/>
    <property type="match status" value="1"/>
</dbReference>
<evidence type="ECO:0000259" key="10">
    <source>
        <dbReference type="Pfam" id="PF01035"/>
    </source>
</evidence>
<gene>
    <name evidence="12" type="ORF">H7C18_32620</name>
</gene>
<evidence type="ECO:0000256" key="4">
    <source>
        <dbReference type="ARBA" id="ARBA00022603"/>
    </source>
</evidence>
<dbReference type="InterPro" id="IPR023546">
    <property type="entry name" value="MGMT"/>
</dbReference>
<comment type="catalytic activity">
    <reaction evidence="8 9">
        <text>a 6-O-methyl-2'-deoxyguanosine in DNA + L-cysteinyl-[protein] = S-methyl-L-cysteinyl-[protein] + a 2'-deoxyguanosine in DNA</text>
        <dbReference type="Rhea" id="RHEA:24000"/>
        <dbReference type="Rhea" id="RHEA-COMP:10131"/>
        <dbReference type="Rhea" id="RHEA-COMP:10132"/>
        <dbReference type="Rhea" id="RHEA-COMP:11367"/>
        <dbReference type="Rhea" id="RHEA-COMP:11368"/>
        <dbReference type="ChEBI" id="CHEBI:29950"/>
        <dbReference type="ChEBI" id="CHEBI:82612"/>
        <dbReference type="ChEBI" id="CHEBI:85445"/>
        <dbReference type="ChEBI" id="CHEBI:85448"/>
        <dbReference type="EC" id="2.1.1.63"/>
    </reaction>
</comment>
<reference evidence="12 13" key="1">
    <citation type="submission" date="2020-08" db="EMBL/GenBank/DDBJ databases">
        <title>Cohnella phylogeny.</title>
        <authorList>
            <person name="Dunlap C."/>
        </authorList>
    </citation>
    <scope>NUCLEOTIDE SEQUENCE [LARGE SCALE GENOMIC DNA]</scope>
    <source>
        <strain evidence="12 13">CBP 2801</strain>
    </source>
</reference>
<dbReference type="Gene3D" id="3.30.160.70">
    <property type="entry name" value="Methylated DNA-protein cysteine methyltransferase domain"/>
    <property type="match status" value="1"/>
</dbReference>
<dbReference type="FunFam" id="1.10.10.10:FF:000214">
    <property type="entry name" value="Methylated-DNA--protein-cysteine methyltransferase"/>
    <property type="match status" value="1"/>
</dbReference>
<protein>
    <recommendedName>
        <fullName evidence="9">Methylated-DNA--protein-cysteine methyltransferase</fullName>
        <ecNumber evidence="9">2.1.1.63</ecNumber>
    </recommendedName>
    <alternativeName>
        <fullName evidence="9">6-O-methylguanine-DNA methyltransferase</fullName>
        <shortName evidence="9">MGMT</shortName>
    </alternativeName>
    <alternativeName>
        <fullName evidence="9">O-6-methylguanine-DNA-alkyltransferase</fullName>
    </alternativeName>
</protein>
<dbReference type="InterPro" id="IPR036388">
    <property type="entry name" value="WH-like_DNA-bd_sf"/>
</dbReference>
<evidence type="ECO:0000256" key="3">
    <source>
        <dbReference type="ARBA" id="ARBA00022490"/>
    </source>
</evidence>
<evidence type="ECO:0000256" key="7">
    <source>
        <dbReference type="ARBA" id="ARBA00023204"/>
    </source>
</evidence>
<evidence type="ECO:0000256" key="2">
    <source>
        <dbReference type="ARBA" id="ARBA00008711"/>
    </source>
</evidence>
<dbReference type="InterPro" id="IPR036631">
    <property type="entry name" value="MGMT_N_sf"/>
</dbReference>
<dbReference type="PANTHER" id="PTHR10815:SF12">
    <property type="entry name" value="METHYLATED-DNA--PROTEIN-CYSTEINE METHYLTRANSFERASE, INDUCIBLE"/>
    <property type="match status" value="1"/>
</dbReference>
<dbReference type="InterPro" id="IPR001497">
    <property type="entry name" value="MethylDNA_cys_MeTrfase_AS"/>
</dbReference>
<dbReference type="GO" id="GO:0006307">
    <property type="term" value="P:DNA alkylation repair"/>
    <property type="evidence" value="ECO:0007669"/>
    <property type="project" value="UniProtKB-UniRule"/>
</dbReference>
<proteinExistence type="inferred from homology"/>
<keyword evidence="7 9" id="KW-0234">DNA repair</keyword>
<keyword evidence="3 9" id="KW-0963">Cytoplasm</keyword>
<dbReference type="HAMAP" id="MF_00772">
    <property type="entry name" value="OGT"/>
    <property type="match status" value="1"/>
</dbReference>
<evidence type="ECO:0000256" key="1">
    <source>
        <dbReference type="ARBA" id="ARBA00001286"/>
    </source>
</evidence>
<dbReference type="InterPro" id="IPR014048">
    <property type="entry name" value="MethylDNA_cys_MeTrfase_DNA-bd"/>
</dbReference>
<feature type="domain" description="Methylated-DNA-[protein]-cysteine S-methyltransferase DNA binding" evidence="10">
    <location>
        <begin position="90"/>
        <end position="169"/>
    </location>
</feature>
<keyword evidence="5 9" id="KW-0808">Transferase</keyword>
<feature type="active site" description="Nucleophile; methyl group acceptor" evidence="9">
    <location>
        <position position="141"/>
    </location>
</feature>
<dbReference type="SUPFAM" id="SSF53155">
    <property type="entry name" value="Methylated DNA-protein cysteine methyltransferase domain"/>
    <property type="match status" value="1"/>
</dbReference>
<accession>A0A7X0VZ56</accession>
<comment type="similarity">
    <text evidence="2 9">Belongs to the MGMT family.</text>
</comment>
<name>A0A7X0VZ56_9BACL</name>
<dbReference type="Proteomes" id="UP000564644">
    <property type="component" value="Unassembled WGS sequence"/>
</dbReference>
<keyword evidence="13" id="KW-1185">Reference proteome</keyword>
<dbReference type="PROSITE" id="PS00374">
    <property type="entry name" value="MGMT"/>
    <property type="match status" value="1"/>
</dbReference>
<dbReference type="InterPro" id="IPR008332">
    <property type="entry name" value="MethylG_MeTrfase_N"/>
</dbReference>
<dbReference type="CDD" id="cd06445">
    <property type="entry name" value="ATase"/>
    <property type="match status" value="1"/>
</dbReference>
<evidence type="ECO:0000256" key="5">
    <source>
        <dbReference type="ARBA" id="ARBA00022679"/>
    </source>
</evidence>
<keyword evidence="6 9" id="KW-0227">DNA damage</keyword>
<dbReference type="PANTHER" id="PTHR10815">
    <property type="entry name" value="METHYLATED-DNA--PROTEIN-CYSTEINE METHYLTRANSFERASE"/>
    <property type="match status" value="1"/>
</dbReference>
<dbReference type="NCBIfam" id="TIGR00589">
    <property type="entry name" value="ogt"/>
    <property type="match status" value="1"/>
</dbReference>
<comment type="caution">
    <text evidence="12">The sequence shown here is derived from an EMBL/GenBank/DDBJ whole genome shotgun (WGS) entry which is preliminary data.</text>
</comment>
<dbReference type="InterPro" id="IPR036217">
    <property type="entry name" value="MethylDNA_cys_MeTrfase_DNAb"/>
</dbReference>
<feature type="domain" description="Methylguanine DNA methyltransferase ribonuclease-like" evidence="11">
    <location>
        <begin position="15"/>
        <end position="85"/>
    </location>
</feature>
<evidence type="ECO:0000313" key="12">
    <source>
        <dbReference type="EMBL" id="MBB6735666.1"/>
    </source>
</evidence>
<evidence type="ECO:0000256" key="9">
    <source>
        <dbReference type="HAMAP-Rule" id="MF_00772"/>
    </source>
</evidence>
<dbReference type="RefSeq" id="WP_185133318.1">
    <property type="nucleotide sequence ID" value="NZ_JACJVO010000052.1"/>
</dbReference>
<comment type="miscellaneous">
    <text evidence="9">This enzyme catalyzes only one turnover and therefore is not strictly catalytic. According to one definition, an enzyme is a biocatalyst that acts repeatedly and over many reaction cycles.</text>
</comment>
<dbReference type="GO" id="GO:0003908">
    <property type="term" value="F:methylated-DNA-[protein]-cysteine S-methyltransferase activity"/>
    <property type="evidence" value="ECO:0007669"/>
    <property type="project" value="UniProtKB-UniRule"/>
</dbReference>
<keyword evidence="4 9" id="KW-0489">Methyltransferase</keyword>